<dbReference type="PANTHER" id="PTHR33885:SF3">
    <property type="entry name" value="PHAGE SHOCK PROTEIN C"/>
    <property type="match status" value="1"/>
</dbReference>
<gene>
    <name evidence="8" type="ORF">AHOG_26315</name>
</gene>
<keyword evidence="2" id="KW-1003">Cell membrane</keyword>
<keyword evidence="5 6" id="KW-0472">Membrane</keyword>
<name>A0A221W9X8_9PSEU</name>
<organism evidence="8 9">
    <name type="scientific">Actinoalloteichus hoggarensis</name>
    <dbReference type="NCBI Taxonomy" id="1470176"/>
    <lineage>
        <taxon>Bacteria</taxon>
        <taxon>Bacillati</taxon>
        <taxon>Actinomycetota</taxon>
        <taxon>Actinomycetes</taxon>
        <taxon>Pseudonocardiales</taxon>
        <taxon>Pseudonocardiaceae</taxon>
        <taxon>Actinoalloteichus</taxon>
    </lineage>
</organism>
<keyword evidence="9" id="KW-1185">Reference proteome</keyword>
<protein>
    <submittedName>
        <fullName evidence="8">PspC domain protein</fullName>
    </submittedName>
</protein>
<evidence type="ECO:0000256" key="5">
    <source>
        <dbReference type="ARBA" id="ARBA00023136"/>
    </source>
</evidence>
<accession>A0A221W9X8</accession>
<dbReference type="InterPro" id="IPR007168">
    <property type="entry name" value="Phageshock_PspC_N"/>
</dbReference>
<evidence type="ECO:0000256" key="6">
    <source>
        <dbReference type="SAM" id="Phobius"/>
    </source>
</evidence>
<dbReference type="GO" id="GO:0005886">
    <property type="term" value="C:plasma membrane"/>
    <property type="evidence" value="ECO:0007669"/>
    <property type="project" value="UniProtKB-SubCell"/>
</dbReference>
<feature type="domain" description="Phage shock protein PspC N-terminal" evidence="7">
    <location>
        <begin position="1"/>
        <end position="49"/>
    </location>
</feature>
<evidence type="ECO:0000256" key="4">
    <source>
        <dbReference type="ARBA" id="ARBA00022989"/>
    </source>
</evidence>
<evidence type="ECO:0000313" key="9">
    <source>
        <dbReference type="Proteomes" id="UP000204221"/>
    </source>
</evidence>
<keyword evidence="4 6" id="KW-1133">Transmembrane helix</keyword>
<dbReference type="EMBL" id="CP022521">
    <property type="protein sequence ID" value="ASO22868.1"/>
    <property type="molecule type" value="Genomic_DNA"/>
</dbReference>
<keyword evidence="3 6" id="KW-0812">Transmembrane</keyword>
<evidence type="ECO:0000259" key="7">
    <source>
        <dbReference type="Pfam" id="PF04024"/>
    </source>
</evidence>
<evidence type="ECO:0000256" key="2">
    <source>
        <dbReference type="ARBA" id="ARBA00022475"/>
    </source>
</evidence>
<dbReference type="KEGG" id="ahg:AHOG_26315"/>
<dbReference type="InterPro" id="IPR052027">
    <property type="entry name" value="PspC"/>
</dbReference>
<evidence type="ECO:0000256" key="1">
    <source>
        <dbReference type="ARBA" id="ARBA00004162"/>
    </source>
</evidence>
<dbReference type="AlphaFoldDB" id="A0A221W9X8"/>
<dbReference type="Proteomes" id="UP000204221">
    <property type="component" value="Chromosome"/>
</dbReference>
<comment type="subcellular location">
    <subcellularLocation>
        <location evidence="1">Cell membrane</location>
        <topology evidence="1">Single-pass membrane protein</topology>
    </subcellularLocation>
</comment>
<evidence type="ECO:0000256" key="3">
    <source>
        <dbReference type="ARBA" id="ARBA00022692"/>
    </source>
</evidence>
<sequence>MLAGVSGGLGTALGVDPALVRIGFVVLSIIGLGLGVAAYALCWLIIPEEDY</sequence>
<evidence type="ECO:0000313" key="8">
    <source>
        <dbReference type="EMBL" id="ASO22868.1"/>
    </source>
</evidence>
<reference evidence="8 9" key="1">
    <citation type="submission" date="2017-07" db="EMBL/GenBank/DDBJ databases">
        <title>Complete genome sequence of Actinoalloteichus hoggarensis DSM 45943, type strain of Actinoalloteichus hoggarensis.</title>
        <authorList>
            <person name="Ruckert C."/>
            <person name="Nouioui I."/>
            <person name="Willmese J."/>
            <person name="van Wezel G."/>
            <person name="Klenk H.-P."/>
            <person name="Kalinowski J."/>
            <person name="Zotchev S.B."/>
        </authorList>
    </citation>
    <scope>NUCLEOTIDE SEQUENCE [LARGE SCALE GENOMIC DNA]</scope>
    <source>
        <strain evidence="8 9">DSM 45943</strain>
    </source>
</reference>
<proteinExistence type="predicted"/>
<feature type="transmembrane region" description="Helical" evidence="6">
    <location>
        <begin position="24"/>
        <end position="46"/>
    </location>
</feature>
<dbReference type="Pfam" id="PF04024">
    <property type="entry name" value="PspC"/>
    <property type="match status" value="1"/>
</dbReference>
<dbReference type="PANTHER" id="PTHR33885">
    <property type="entry name" value="PHAGE SHOCK PROTEIN C"/>
    <property type="match status" value="1"/>
</dbReference>